<reference evidence="2 3" key="1">
    <citation type="journal article" date="2012" name="Science">
        <title>The Paleozoic origin of enzymatic lignin decomposition reconstructed from 31 fungal genomes.</title>
        <authorList>
            <person name="Floudas D."/>
            <person name="Binder M."/>
            <person name="Riley R."/>
            <person name="Barry K."/>
            <person name="Blanchette R.A."/>
            <person name="Henrissat B."/>
            <person name="Martinez A.T."/>
            <person name="Otillar R."/>
            <person name="Spatafora J.W."/>
            <person name="Yadav J.S."/>
            <person name="Aerts A."/>
            <person name="Benoit I."/>
            <person name="Boyd A."/>
            <person name="Carlson A."/>
            <person name="Copeland A."/>
            <person name="Coutinho P.M."/>
            <person name="de Vries R.P."/>
            <person name="Ferreira P."/>
            <person name="Findley K."/>
            <person name="Foster B."/>
            <person name="Gaskell J."/>
            <person name="Glotzer D."/>
            <person name="Gorecki P."/>
            <person name="Heitman J."/>
            <person name="Hesse C."/>
            <person name="Hori C."/>
            <person name="Igarashi K."/>
            <person name="Jurgens J.A."/>
            <person name="Kallen N."/>
            <person name="Kersten P."/>
            <person name="Kohler A."/>
            <person name="Kuees U."/>
            <person name="Kumar T.K.A."/>
            <person name="Kuo A."/>
            <person name="LaButti K."/>
            <person name="Larrondo L.F."/>
            <person name="Lindquist E."/>
            <person name="Ling A."/>
            <person name="Lombard V."/>
            <person name="Lucas S."/>
            <person name="Lundell T."/>
            <person name="Martin R."/>
            <person name="McLaughlin D.J."/>
            <person name="Morgenstern I."/>
            <person name="Morin E."/>
            <person name="Murat C."/>
            <person name="Nagy L.G."/>
            <person name="Nolan M."/>
            <person name="Ohm R.A."/>
            <person name="Patyshakuliyeva A."/>
            <person name="Rokas A."/>
            <person name="Ruiz-Duenas F.J."/>
            <person name="Sabat G."/>
            <person name="Salamov A."/>
            <person name="Samejima M."/>
            <person name="Schmutz J."/>
            <person name="Slot J.C."/>
            <person name="St John F."/>
            <person name="Stenlid J."/>
            <person name="Sun H."/>
            <person name="Sun S."/>
            <person name="Syed K."/>
            <person name="Tsang A."/>
            <person name="Wiebenga A."/>
            <person name="Young D."/>
            <person name="Pisabarro A."/>
            <person name="Eastwood D.C."/>
            <person name="Martin F."/>
            <person name="Cullen D."/>
            <person name="Grigoriev I.V."/>
            <person name="Hibbett D.S."/>
        </authorList>
    </citation>
    <scope>NUCLEOTIDE SEQUENCE [LARGE SCALE GENOMIC DNA]</scope>
    <source>
        <strain evidence="2 3">DJM-731 SS1</strain>
    </source>
</reference>
<name>M5G0A2_DACPD</name>
<dbReference type="AlphaFoldDB" id="M5G0A2"/>
<protein>
    <submittedName>
        <fullName evidence="2">Uncharacterized protein</fullName>
    </submittedName>
</protein>
<sequence length="448" mass="49546">MTLQGPSRTTYDPAQSDLMRNKKENPFLFQMPRGEFNIGSDCPQKNKNALYRLDGKICAITRESDSMIQVCHIIPSSIGPAIMYAHELTVDASLHGAFDRLQWTFVPAQSTIDHLKSYIETHEQPEYHDFFNSEDSTIQAKWFAYEIATFPDLVRPIVIRKHPPTRLPAHHSEFDIYVPKLLQPDRLDTQSVYRDANGGILPTFYHHAHPYLVCLAASARYLQNADRLSPSQIQRHNSICEVLDAWLDKCKRIRDDEVDTDGESVLDGPDDPNPPSKESFFDNPFIDEGSSFDEPGSGGFPSSTSGAKRVSDSGADHGGKKRRVELNPNCNVDAVAEGPPTLPLQMAKLHPSNLLLLDMLQDAHDFEVIEDLNSDGASEACSCESHHGDPGRCDPHEDVDNDTPPLCGLHDGQDYVTHPVSVPTWLNSVKGTPGVIPSSSAALGNPSS</sequence>
<dbReference type="STRING" id="1858805.M5G0A2"/>
<dbReference type="GeneID" id="63686468"/>
<feature type="compositionally biased region" description="Basic and acidic residues" evidence="1">
    <location>
        <begin position="309"/>
        <end position="318"/>
    </location>
</feature>
<keyword evidence="3" id="KW-1185">Reference proteome</keyword>
<feature type="compositionally biased region" description="Acidic residues" evidence="1">
    <location>
        <begin position="258"/>
        <end position="270"/>
    </location>
</feature>
<dbReference type="RefSeq" id="XP_040624105.1">
    <property type="nucleotide sequence ID" value="XM_040771406.1"/>
</dbReference>
<evidence type="ECO:0000313" key="2">
    <source>
        <dbReference type="EMBL" id="EJT97207.1"/>
    </source>
</evidence>
<accession>M5G0A2</accession>
<evidence type="ECO:0000256" key="1">
    <source>
        <dbReference type="SAM" id="MobiDB-lite"/>
    </source>
</evidence>
<dbReference type="EMBL" id="JH795878">
    <property type="protein sequence ID" value="EJT97207.1"/>
    <property type="molecule type" value="Genomic_DNA"/>
</dbReference>
<proteinExistence type="predicted"/>
<evidence type="ECO:0000313" key="3">
    <source>
        <dbReference type="Proteomes" id="UP000030653"/>
    </source>
</evidence>
<feature type="region of interest" description="Disordered" evidence="1">
    <location>
        <begin position="258"/>
        <end position="326"/>
    </location>
</feature>
<organism evidence="2 3">
    <name type="scientific">Dacryopinax primogenitus (strain DJM 731)</name>
    <name type="common">Brown rot fungus</name>
    <dbReference type="NCBI Taxonomy" id="1858805"/>
    <lineage>
        <taxon>Eukaryota</taxon>
        <taxon>Fungi</taxon>
        <taxon>Dikarya</taxon>
        <taxon>Basidiomycota</taxon>
        <taxon>Agaricomycotina</taxon>
        <taxon>Dacrymycetes</taxon>
        <taxon>Dacrymycetales</taxon>
        <taxon>Dacrymycetaceae</taxon>
        <taxon>Dacryopinax</taxon>
    </lineage>
</organism>
<dbReference type="HOGENOM" id="CLU_611140_0_0_1"/>
<gene>
    <name evidence="2" type="ORF">DACRYDRAFT_18916</name>
</gene>
<dbReference type="Proteomes" id="UP000030653">
    <property type="component" value="Unassembled WGS sequence"/>
</dbReference>
<dbReference type="OrthoDB" id="3163863at2759"/>